<evidence type="ECO:0000259" key="3">
    <source>
        <dbReference type="PROSITE" id="PS50405"/>
    </source>
</evidence>
<dbReference type="RefSeq" id="XP_007781178.1">
    <property type="nucleotide sequence ID" value="XM_007782988.1"/>
</dbReference>
<dbReference type="InterPro" id="IPR004045">
    <property type="entry name" value="Glutathione_S-Trfase_N"/>
</dbReference>
<evidence type="ECO:0000256" key="1">
    <source>
        <dbReference type="ARBA" id="ARBA00007409"/>
    </source>
</evidence>
<dbReference type="OrthoDB" id="422574at2759"/>
<dbReference type="EMBL" id="JH767576">
    <property type="protein sequence ID" value="EON65861.1"/>
    <property type="molecule type" value="Genomic_DNA"/>
</dbReference>
<proteinExistence type="inferred from homology"/>
<feature type="domain" description="GST C-terminal" evidence="3">
    <location>
        <begin position="103"/>
        <end position="227"/>
    </location>
</feature>
<dbReference type="InterPro" id="IPR036249">
    <property type="entry name" value="Thioredoxin-like_sf"/>
</dbReference>
<dbReference type="InterPro" id="IPR036282">
    <property type="entry name" value="Glutathione-S-Trfase_C_sf"/>
</dbReference>
<evidence type="ECO:0000259" key="2">
    <source>
        <dbReference type="PROSITE" id="PS50404"/>
    </source>
</evidence>
<keyword evidence="5" id="KW-1185">Reference proteome</keyword>
<dbReference type="InterPro" id="IPR010987">
    <property type="entry name" value="Glutathione-S-Trfase_C-like"/>
</dbReference>
<dbReference type="Gene3D" id="1.20.1050.130">
    <property type="match status" value="1"/>
</dbReference>
<evidence type="ECO:0000313" key="5">
    <source>
        <dbReference type="Proteomes" id="UP000016924"/>
    </source>
</evidence>
<gene>
    <name evidence="4" type="ORF">W97_05103</name>
</gene>
<evidence type="ECO:0000313" key="4">
    <source>
        <dbReference type="EMBL" id="EON65861.1"/>
    </source>
</evidence>
<feature type="domain" description="GST N-terminal" evidence="2">
    <location>
        <begin position="10"/>
        <end position="95"/>
    </location>
</feature>
<dbReference type="STRING" id="1168221.R7YW05"/>
<dbReference type="AlphaFoldDB" id="R7YW05"/>
<dbReference type="PANTHER" id="PTHR44051:SF14">
    <property type="entry name" value="GLUTATHIONE S-TRANSFERASE II"/>
    <property type="match status" value="1"/>
</dbReference>
<dbReference type="Pfam" id="PF13410">
    <property type="entry name" value="GST_C_2"/>
    <property type="match status" value="1"/>
</dbReference>
<dbReference type="GeneID" id="19902414"/>
<dbReference type="PROSITE" id="PS50404">
    <property type="entry name" value="GST_NTER"/>
    <property type="match status" value="1"/>
</dbReference>
<dbReference type="InterPro" id="IPR040079">
    <property type="entry name" value="Glutathione_S-Trfase"/>
</dbReference>
<dbReference type="PROSITE" id="PS50405">
    <property type="entry name" value="GST_CTER"/>
    <property type="match status" value="1"/>
</dbReference>
<sequence>MARSDTSKLKPLVLHAHESGPNPYKVAILLELLSIPYQVKLWEFGDGPKGVKGPAFLAINENGRVPALEDPNTGVNSWESGAVISYLLRLYDKENSFGPRGTSEQDRVDFEKWILFLLTGLGPMSGQVNWYRHYNESKNEDALQRYVGQVYRSYDVLEAQLKKSGGKSVLKGGFSAVDVHFYPWVWEYEYGGLSLERYPLIRKWMDIVGGLEEVKAVYKKMPEANAA</sequence>
<dbReference type="eggNOG" id="KOG0867">
    <property type="taxonomic scope" value="Eukaryota"/>
</dbReference>
<dbReference type="SUPFAM" id="SSF52833">
    <property type="entry name" value="Thioredoxin-like"/>
    <property type="match status" value="1"/>
</dbReference>
<dbReference type="OMA" id="HFEPWVR"/>
<comment type="similarity">
    <text evidence="1">Belongs to the GST superfamily.</text>
</comment>
<dbReference type="SFLD" id="SFLDG00358">
    <property type="entry name" value="Main_(cytGST)"/>
    <property type="match status" value="1"/>
</dbReference>
<evidence type="ECO:0008006" key="6">
    <source>
        <dbReference type="Google" id="ProtNLM"/>
    </source>
</evidence>
<dbReference type="Pfam" id="PF13409">
    <property type="entry name" value="GST_N_2"/>
    <property type="match status" value="1"/>
</dbReference>
<organism evidence="4 5">
    <name type="scientific">Coniosporium apollinis (strain CBS 100218)</name>
    <name type="common">Rock-inhabiting black yeast</name>
    <dbReference type="NCBI Taxonomy" id="1168221"/>
    <lineage>
        <taxon>Eukaryota</taxon>
        <taxon>Fungi</taxon>
        <taxon>Dikarya</taxon>
        <taxon>Ascomycota</taxon>
        <taxon>Pezizomycotina</taxon>
        <taxon>Dothideomycetes</taxon>
        <taxon>Dothideomycetes incertae sedis</taxon>
        <taxon>Coniosporium</taxon>
    </lineage>
</organism>
<dbReference type="SFLD" id="SFLDS00019">
    <property type="entry name" value="Glutathione_Transferase_(cytos"/>
    <property type="match status" value="1"/>
</dbReference>
<dbReference type="HOGENOM" id="CLU_011226_14_2_1"/>
<name>R7YW05_CONA1</name>
<accession>R7YW05</accession>
<reference evidence="5" key="1">
    <citation type="submission" date="2012-06" db="EMBL/GenBank/DDBJ databases">
        <title>The genome sequence of Coniosporium apollinis CBS 100218.</title>
        <authorList>
            <consortium name="The Broad Institute Genome Sequencing Platform"/>
            <person name="Cuomo C."/>
            <person name="Gorbushina A."/>
            <person name="Noack S."/>
            <person name="Walker B."/>
            <person name="Young S.K."/>
            <person name="Zeng Q."/>
            <person name="Gargeya S."/>
            <person name="Fitzgerald M."/>
            <person name="Haas B."/>
            <person name="Abouelleil A."/>
            <person name="Alvarado L."/>
            <person name="Arachchi H.M."/>
            <person name="Berlin A.M."/>
            <person name="Chapman S.B."/>
            <person name="Goldberg J."/>
            <person name="Griggs A."/>
            <person name="Gujja S."/>
            <person name="Hansen M."/>
            <person name="Howarth C."/>
            <person name="Imamovic A."/>
            <person name="Larimer J."/>
            <person name="McCowan C."/>
            <person name="Montmayeur A."/>
            <person name="Murphy C."/>
            <person name="Neiman D."/>
            <person name="Pearson M."/>
            <person name="Priest M."/>
            <person name="Roberts A."/>
            <person name="Saif S."/>
            <person name="Shea T."/>
            <person name="Sisk P."/>
            <person name="Sykes S."/>
            <person name="Wortman J."/>
            <person name="Nusbaum C."/>
            <person name="Birren B."/>
        </authorList>
    </citation>
    <scope>NUCLEOTIDE SEQUENCE [LARGE SCALE GENOMIC DNA]</scope>
    <source>
        <strain evidence="5">CBS 100218</strain>
    </source>
</reference>
<dbReference type="Proteomes" id="UP000016924">
    <property type="component" value="Unassembled WGS sequence"/>
</dbReference>
<dbReference type="SUPFAM" id="SSF47616">
    <property type="entry name" value="GST C-terminal domain-like"/>
    <property type="match status" value="1"/>
</dbReference>
<dbReference type="PANTHER" id="PTHR44051">
    <property type="entry name" value="GLUTATHIONE S-TRANSFERASE-RELATED"/>
    <property type="match status" value="1"/>
</dbReference>
<protein>
    <recommendedName>
        <fullName evidence="6">Glutathione S-transferase</fullName>
    </recommendedName>
</protein>